<comment type="caution">
    <text evidence="7">The sequence shown here is derived from an EMBL/GenBank/DDBJ whole genome shotgun (WGS) entry which is preliminary data.</text>
</comment>
<accession>A0ABU0K225</accession>
<name>A0ABU0K225_9BACL</name>
<evidence type="ECO:0000259" key="6">
    <source>
        <dbReference type="Pfam" id="PF05154"/>
    </source>
</evidence>
<reference evidence="7" key="1">
    <citation type="submission" date="2023-07" db="EMBL/GenBank/DDBJ databases">
        <title>Genomic Encyclopedia of Type Strains, Phase IV (KMG-IV): sequencing the most valuable type-strain genomes for metagenomic binning, comparative biology and taxonomic classification.</title>
        <authorList>
            <person name="Goeker M."/>
        </authorList>
    </citation>
    <scope>NUCLEOTIDE SEQUENCE [LARGE SCALE GENOMIC DNA]</scope>
    <source>
        <strain evidence="7">JSM 076093</strain>
    </source>
</reference>
<dbReference type="EMBL" id="JAUSWM010000002">
    <property type="protein sequence ID" value="MDQ0482468.1"/>
    <property type="molecule type" value="Genomic_DNA"/>
</dbReference>
<feature type="transmembrane region" description="Helical" evidence="5">
    <location>
        <begin position="100"/>
        <end position="119"/>
    </location>
</feature>
<comment type="subcellular location">
    <subcellularLocation>
        <location evidence="1">Membrane</location>
        <topology evidence="1">Multi-pass membrane protein</topology>
    </subcellularLocation>
</comment>
<evidence type="ECO:0000256" key="3">
    <source>
        <dbReference type="ARBA" id="ARBA00022989"/>
    </source>
</evidence>
<keyword evidence="3 5" id="KW-1133">Transmembrane helix</keyword>
<dbReference type="RefSeq" id="WP_301550268.1">
    <property type="nucleotide sequence ID" value="NZ_JAQRMZ010000001.1"/>
</dbReference>
<gene>
    <name evidence="7" type="ORF">QO000_001437</name>
</gene>
<evidence type="ECO:0000256" key="4">
    <source>
        <dbReference type="ARBA" id="ARBA00023136"/>
    </source>
</evidence>
<evidence type="ECO:0000256" key="2">
    <source>
        <dbReference type="ARBA" id="ARBA00022692"/>
    </source>
</evidence>
<dbReference type="InterPro" id="IPR007829">
    <property type="entry name" value="TM2"/>
</dbReference>
<feature type="transmembrane region" description="Helical" evidence="5">
    <location>
        <begin position="125"/>
        <end position="150"/>
    </location>
</feature>
<dbReference type="Proteomes" id="UP001226720">
    <property type="component" value="Unassembled WGS sequence"/>
</dbReference>
<evidence type="ECO:0000256" key="1">
    <source>
        <dbReference type="ARBA" id="ARBA00004141"/>
    </source>
</evidence>
<dbReference type="Pfam" id="PF05154">
    <property type="entry name" value="TM2"/>
    <property type="match status" value="1"/>
</dbReference>
<keyword evidence="4 5" id="KW-0472">Membrane</keyword>
<organism evidence="7 8">
    <name type="scientific">Guptibacillus hwajinpoensis</name>
    <dbReference type="NCBI Taxonomy" id="208199"/>
    <lineage>
        <taxon>Bacteria</taxon>
        <taxon>Bacillati</taxon>
        <taxon>Bacillota</taxon>
        <taxon>Bacilli</taxon>
        <taxon>Bacillales</taxon>
        <taxon>Guptibacillaceae</taxon>
        <taxon>Guptibacillus</taxon>
    </lineage>
</organism>
<sequence length="169" mass="18452">MGLSCYIHEDQTSIGTCVGCGKFICQECNTEVKRKNYCKTCIGEIMTENQSKIEKLEESKNNSNPMVFMNAGGGGGASSSAASSSGSIERDQPIFSKNRIAAGVLAILLGSIGAHKFYLGRWGWGIIYLLLSWTYIPTIVGIIEGVIYLFSSNESFAAKHDRNFFRRAA</sequence>
<feature type="domain" description="TM2" evidence="6">
    <location>
        <begin position="97"/>
        <end position="145"/>
    </location>
</feature>
<keyword evidence="8" id="KW-1185">Reference proteome</keyword>
<evidence type="ECO:0000313" key="7">
    <source>
        <dbReference type="EMBL" id="MDQ0482468.1"/>
    </source>
</evidence>
<proteinExistence type="predicted"/>
<protein>
    <submittedName>
        <fullName evidence="7">TM2 domain-containing membrane protein YozV</fullName>
    </submittedName>
</protein>
<evidence type="ECO:0000313" key="8">
    <source>
        <dbReference type="Proteomes" id="UP001226720"/>
    </source>
</evidence>
<keyword evidence="2 5" id="KW-0812">Transmembrane</keyword>
<evidence type="ECO:0000256" key="5">
    <source>
        <dbReference type="SAM" id="Phobius"/>
    </source>
</evidence>
<dbReference type="GeneID" id="301325488"/>